<feature type="domain" description="Uroporphyrinogen decarboxylase (URO-D)" evidence="1">
    <location>
        <begin position="138"/>
        <end position="337"/>
    </location>
</feature>
<name>A0A4U8QDB3_9FIRM</name>
<dbReference type="Pfam" id="PF01208">
    <property type="entry name" value="URO-D"/>
    <property type="match status" value="1"/>
</dbReference>
<comment type="caution">
    <text evidence="2">The sequence shown here is derived from an EMBL/GenBank/DDBJ whole genome shotgun (WGS) entry which is preliminary data.</text>
</comment>
<dbReference type="PANTHER" id="PTHR47099">
    <property type="entry name" value="METHYLCOBAMIDE:COM METHYLTRANSFERASE MTBA"/>
    <property type="match status" value="1"/>
</dbReference>
<dbReference type="GO" id="GO:0032259">
    <property type="term" value="P:methylation"/>
    <property type="evidence" value="ECO:0007669"/>
    <property type="project" value="UniProtKB-KW"/>
</dbReference>
<protein>
    <submittedName>
        <fullName evidence="2">Methylcobalamin:coenzyme M methyltransferase</fullName>
    </submittedName>
</protein>
<sequence>MIRPPKREPDFRNLELVLEKKKPQRPTLFELFVCDEIIEKVSGRHLAGKNKLEKDVALIETYDSLGYDYSLIMPTEFAFIANNKLEKKSFSLNDGAVITDRKSFDQYNWPSAGDYDYTYVDKLAEYLPKGMEFLAWSSDGPLESVIKLVGYENLCYMLYDDETLAADIFEQVGKRTVEDYRQMLENPHIKGVVVGDDWGFNTQTLLPIEVYRKYLFPWHQEIVRMAHAGGRYAILHSCGQYQGVIEDIIQHMGYDGRHSYEDNIIPVEKAYEDLYPDIAVLGGIDVHFLSVASPHEIGRRSEEMLERTFNRGGYALGSGNSIPNYIPWENYKAMITKAYE</sequence>
<dbReference type="RefSeq" id="WP_044295156.1">
    <property type="nucleotide sequence ID" value="NZ_JTGN01000005.1"/>
</dbReference>
<keyword evidence="2" id="KW-0489">Methyltransferase</keyword>
<dbReference type="InterPro" id="IPR038071">
    <property type="entry name" value="UROD/MetE-like_sf"/>
</dbReference>
<dbReference type="Gene3D" id="3.20.20.210">
    <property type="match status" value="1"/>
</dbReference>
<keyword evidence="2" id="KW-0808">Transferase</keyword>
<organism evidence="2 3">
    <name type="scientific">Robinsoniella peoriensis</name>
    <dbReference type="NCBI Taxonomy" id="180332"/>
    <lineage>
        <taxon>Bacteria</taxon>
        <taxon>Bacillati</taxon>
        <taxon>Bacillota</taxon>
        <taxon>Clostridia</taxon>
        <taxon>Lachnospirales</taxon>
        <taxon>Lachnospiraceae</taxon>
        <taxon>Robinsoniella</taxon>
    </lineage>
</organism>
<evidence type="ECO:0000313" key="2">
    <source>
        <dbReference type="EMBL" id="TLD02554.1"/>
    </source>
</evidence>
<dbReference type="InterPro" id="IPR000257">
    <property type="entry name" value="Uroporphyrinogen_deCOase"/>
</dbReference>
<dbReference type="GO" id="GO:0004853">
    <property type="term" value="F:uroporphyrinogen decarboxylase activity"/>
    <property type="evidence" value="ECO:0007669"/>
    <property type="project" value="InterPro"/>
</dbReference>
<dbReference type="STRING" id="180332.GCA_000797495_00870"/>
<dbReference type="InterPro" id="IPR052024">
    <property type="entry name" value="Methanogen_methyltrans"/>
</dbReference>
<evidence type="ECO:0000313" key="3">
    <source>
        <dbReference type="Proteomes" id="UP000306509"/>
    </source>
</evidence>
<keyword evidence="3" id="KW-1185">Reference proteome</keyword>
<dbReference type="GO" id="GO:0006779">
    <property type="term" value="P:porphyrin-containing compound biosynthetic process"/>
    <property type="evidence" value="ECO:0007669"/>
    <property type="project" value="InterPro"/>
</dbReference>
<dbReference type="EMBL" id="QGQD01000012">
    <property type="protein sequence ID" value="TLD02554.1"/>
    <property type="molecule type" value="Genomic_DNA"/>
</dbReference>
<dbReference type="GO" id="GO:0008168">
    <property type="term" value="F:methyltransferase activity"/>
    <property type="evidence" value="ECO:0007669"/>
    <property type="project" value="UniProtKB-KW"/>
</dbReference>
<reference evidence="2 3" key="1">
    <citation type="journal article" date="2019" name="Anaerobe">
        <title>Detection of Robinsoniella peoriensis in multiple bone samples of a trauma patient.</title>
        <authorList>
            <person name="Schrottner P."/>
            <person name="Hartwich K."/>
            <person name="Bunk B."/>
            <person name="Schober I."/>
            <person name="Helbig S."/>
            <person name="Rudolph W.W."/>
            <person name="Gunzer F."/>
        </authorList>
    </citation>
    <scope>NUCLEOTIDE SEQUENCE [LARGE SCALE GENOMIC DNA]</scope>
    <source>
        <strain evidence="2 3">DSM 106044</strain>
    </source>
</reference>
<proteinExistence type="predicted"/>
<evidence type="ECO:0000259" key="1">
    <source>
        <dbReference type="Pfam" id="PF01208"/>
    </source>
</evidence>
<gene>
    <name evidence="2" type="ORF">DSM106044_00533</name>
</gene>
<dbReference type="Proteomes" id="UP000306509">
    <property type="component" value="Unassembled WGS sequence"/>
</dbReference>
<dbReference type="SUPFAM" id="SSF51726">
    <property type="entry name" value="UROD/MetE-like"/>
    <property type="match status" value="1"/>
</dbReference>
<accession>A0A4U8QDB3</accession>
<dbReference type="AlphaFoldDB" id="A0A4U8QDB3"/>
<dbReference type="PANTHER" id="PTHR47099:SF1">
    <property type="entry name" value="METHYLCOBAMIDE:COM METHYLTRANSFERASE MTBA"/>
    <property type="match status" value="1"/>
</dbReference>